<feature type="coiled-coil region" evidence="1">
    <location>
        <begin position="58"/>
        <end position="92"/>
    </location>
</feature>
<keyword evidence="1" id="KW-0175">Coiled coil</keyword>
<reference evidence="3" key="1">
    <citation type="submission" date="2022-03" db="EMBL/GenBank/DDBJ databases">
        <authorList>
            <person name="Tunstrom K."/>
        </authorList>
    </citation>
    <scope>NUCLEOTIDE SEQUENCE</scope>
</reference>
<protein>
    <submittedName>
        <fullName evidence="3">Uncharacterized protein</fullName>
    </submittedName>
</protein>
<organism evidence="3 4">
    <name type="scientific">Euphydryas editha</name>
    <name type="common">Edith's checkerspot</name>
    <dbReference type="NCBI Taxonomy" id="104508"/>
    <lineage>
        <taxon>Eukaryota</taxon>
        <taxon>Metazoa</taxon>
        <taxon>Ecdysozoa</taxon>
        <taxon>Arthropoda</taxon>
        <taxon>Hexapoda</taxon>
        <taxon>Insecta</taxon>
        <taxon>Pterygota</taxon>
        <taxon>Neoptera</taxon>
        <taxon>Endopterygota</taxon>
        <taxon>Lepidoptera</taxon>
        <taxon>Glossata</taxon>
        <taxon>Ditrysia</taxon>
        <taxon>Papilionoidea</taxon>
        <taxon>Nymphalidae</taxon>
        <taxon>Nymphalinae</taxon>
        <taxon>Euphydryas</taxon>
    </lineage>
</organism>
<keyword evidence="4" id="KW-1185">Reference proteome</keyword>
<feature type="compositionally biased region" description="Polar residues" evidence="2">
    <location>
        <begin position="1"/>
        <end position="20"/>
    </location>
</feature>
<evidence type="ECO:0000313" key="4">
    <source>
        <dbReference type="Proteomes" id="UP001153954"/>
    </source>
</evidence>
<comment type="caution">
    <text evidence="3">The sequence shown here is derived from an EMBL/GenBank/DDBJ whole genome shotgun (WGS) entry which is preliminary data.</text>
</comment>
<proteinExistence type="predicted"/>
<name>A0AAU9VDC9_EUPED</name>
<dbReference type="EMBL" id="CAKOGL010000067">
    <property type="protein sequence ID" value="CAH2109274.1"/>
    <property type="molecule type" value="Genomic_DNA"/>
</dbReference>
<dbReference type="AlphaFoldDB" id="A0AAU9VDC9"/>
<feature type="compositionally biased region" description="Low complexity" evidence="2">
    <location>
        <begin position="26"/>
        <end position="46"/>
    </location>
</feature>
<accession>A0AAU9VDC9</accession>
<gene>
    <name evidence="3" type="ORF">EEDITHA_LOCUS23129</name>
</gene>
<sequence length="150" mass="17348">MSNKENTCPNSRTTRSQKSPLSACRSLSYVSETSSTSSTGNSPSQSIRRLRYNKDKEIKALTRQLEGVKKVNEAYRKKLKRLTQEKKESGMDIMNDKLLQSYTNLKTHKDKQEFSKNLQINIETTLKDRGRLGKMTHFQTEDKRAERIKS</sequence>
<evidence type="ECO:0000256" key="2">
    <source>
        <dbReference type="SAM" id="MobiDB-lite"/>
    </source>
</evidence>
<dbReference type="Proteomes" id="UP001153954">
    <property type="component" value="Unassembled WGS sequence"/>
</dbReference>
<evidence type="ECO:0000313" key="3">
    <source>
        <dbReference type="EMBL" id="CAH2109274.1"/>
    </source>
</evidence>
<evidence type="ECO:0000256" key="1">
    <source>
        <dbReference type="SAM" id="Coils"/>
    </source>
</evidence>
<feature type="region of interest" description="Disordered" evidence="2">
    <location>
        <begin position="1"/>
        <end position="51"/>
    </location>
</feature>